<gene>
    <name evidence="2" type="primary">Cp</name>
</gene>
<feature type="compositionally biased region" description="Polar residues" evidence="1">
    <location>
        <begin position="523"/>
        <end position="533"/>
    </location>
</feature>
<feature type="compositionally biased region" description="Basic and acidic residues" evidence="1">
    <location>
        <begin position="9"/>
        <end position="21"/>
    </location>
</feature>
<proteinExistence type="predicted"/>
<accession>A0A6F8QGV7</accession>
<evidence type="ECO:0000256" key="1">
    <source>
        <dbReference type="SAM" id="MobiDB-lite"/>
    </source>
</evidence>
<feature type="region of interest" description="Disordered" evidence="1">
    <location>
        <begin position="509"/>
        <end position="533"/>
    </location>
</feature>
<organism evidence="2">
    <name type="scientific">Rosellinia necatrix partitivirus 12</name>
    <dbReference type="NCBI Taxonomy" id="2699380"/>
    <lineage>
        <taxon>Viruses</taxon>
        <taxon>Riboviria</taxon>
        <taxon>Orthornavirae</taxon>
        <taxon>Pisuviricota</taxon>
        <taxon>Duplopiviricetes</taxon>
        <taxon>Durnavirales</taxon>
        <taxon>Partitiviridae</taxon>
    </lineage>
</organism>
<reference evidence="2" key="1">
    <citation type="submission" date="2020-01" db="EMBL/GenBank/DDBJ databases">
        <authorList>
            <person name="Paul T."/>
            <person name="Suzuki N."/>
            <person name="Kondo H."/>
        </authorList>
    </citation>
    <scope>NUCLEOTIDE SEQUENCE</scope>
    <source>
        <strain evidence="2">W118</strain>
    </source>
</reference>
<evidence type="ECO:0000313" key="2">
    <source>
        <dbReference type="EMBL" id="BBU59834.1"/>
    </source>
</evidence>
<protein>
    <submittedName>
        <fullName evidence="2">Capsid protein</fullName>
    </submittedName>
</protein>
<sequence length="533" mass="58891">MPKNSVKARNYDRESEKDRVKVSKKKQPVQQDSESEPVYSDSELESELDMPAKDDTVRPKPKNKKKSKRAQKPSRVADHGVEGEEDSGNELADEIASKNNSAIAPHMQMLLAATYHVAISSIVRPGVSNYIPSCNALFSMAYAMMELVSENTYLHEMCPASFSVGFYCYVGYLYFYQILRAKDEVGRNQLSRAERRALRSLKTVGEPEAWPVPAPLIAFIQALGYYKSTNPVYSYVVPSLPDFSHVSRAAGNTTAVGYTNLHAVAGIQRVPPVSAYMEFLRLFGLNTSVYSATHGWVPQAGATLAANRTFMGLADSTAANGNSFQTLAFSDGWNSPTEGQMNYGVMQASQKRNTIRRWSVPARNNLNIDSIETFIGVEDGTSTQWIHQLINQASILTRFFPGSTNLSAISPICNLGSLTPIKVSVGTARVPRDDGWYRGRQGWKFEYRVYDDTEQGRILSRIGIATGTNAHFTASVTPVGTRTTGRQGPFFFDDATNGETERFEVFRAEGETESDPAGRFGEQLSSLYNATGR</sequence>
<feature type="compositionally biased region" description="Basic residues" evidence="1">
    <location>
        <begin position="59"/>
        <end position="72"/>
    </location>
</feature>
<feature type="region of interest" description="Disordered" evidence="1">
    <location>
        <begin position="1"/>
        <end position="90"/>
    </location>
</feature>
<dbReference type="EMBL" id="LC517373">
    <property type="protein sequence ID" value="BBU59834.1"/>
    <property type="molecule type" value="Genomic_RNA"/>
</dbReference>
<reference evidence="2" key="2">
    <citation type="submission" date="2020-03" db="EMBL/GenBank/DDBJ databases">
        <title>Diverse partitiviruses from the phytopathogenic fungus, Rosellinia necatrix.</title>
        <authorList>
            <person name="Telengech P."/>
            <person name="Hisano S."/>
            <person name="Mugambi C."/>
            <person name="Hyodo K."/>
            <person name="Arjona J."/>
            <person name="Lopez C."/>
            <person name="Kanematsu S."/>
            <person name="Kondo H."/>
            <person name="Suzuki N."/>
        </authorList>
    </citation>
    <scope>NUCLEOTIDE SEQUENCE</scope>
    <source>
        <strain evidence="2">W118</strain>
    </source>
</reference>
<name>A0A6F8QGV7_9VIRU</name>